<feature type="compositionally biased region" description="Basic and acidic residues" evidence="1">
    <location>
        <begin position="56"/>
        <end position="73"/>
    </location>
</feature>
<comment type="caution">
    <text evidence="2">The sequence shown here is derived from an EMBL/GenBank/DDBJ whole genome shotgun (WGS) entry which is preliminary data.</text>
</comment>
<gene>
    <name evidence="2" type="ORF">POM99_01740</name>
</gene>
<reference evidence="2 3" key="1">
    <citation type="submission" date="2023-03" db="EMBL/GenBank/DDBJ databases">
        <title>Novosphingobium cyanobacteriorum sp. nov., isolated from a eutrophic reservoir during the Microcystis bloom period.</title>
        <authorList>
            <person name="Kang M."/>
            <person name="Le V."/>
            <person name="Ko S.-R."/>
            <person name="Lee S.-A."/>
            <person name="Ahn C.-Y."/>
        </authorList>
    </citation>
    <scope>NUCLEOTIDE SEQUENCE [LARGE SCALE GENOMIC DNA]</scope>
    <source>
        <strain evidence="2 3">HBC54</strain>
    </source>
</reference>
<dbReference type="Proteomes" id="UP001222770">
    <property type="component" value="Unassembled WGS sequence"/>
</dbReference>
<feature type="compositionally biased region" description="Polar residues" evidence="1">
    <location>
        <begin position="154"/>
        <end position="173"/>
    </location>
</feature>
<name>A0ABT6CDA7_9SPHN</name>
<sequence length="173" mass="18439">MAVASHHFLGIDPKLYRHFAAATLVISLGVAIIADSDNPEGVVAKAEDIKVQADRQRAADAAKPKPKLVDKRQASPRGEAGYYTIGGYGSPMDNVGDSGSGIIVPQPLPMQAMIAPDQALMARMSPAQRAAYLRQLDDQRRKLERQGPYRPSSAEISALTNASAIRSGSDNAD</sequence>
<dbReference type="EMBL" id="JAROCY010000001">
    <property type="protein sequence ID" value="MDF8331911.1"/>
    <property type="molecule type" value="Genomic_DNA"/>
</dbReference>
<evidence type="ECO:0000313" key="2">
    <source>
        <dbReference type="EMBL" id="MDF8331911.1"/>
    </source>
</evidence>
<keyword evidence="3" id="KW-1185">Reference proteome</keyword>
<feature type="region of interest" description="Disordered" evidence="1">
    <location>
        <begin position="139"/>
        <end position="173"/>
    </location>
</feature>
<organism evidence="2 3">
    <name type="scientific">Novosphingobium cyanobacteriorum</name>
    <dbReference type="NCBI Taxonomy" id="3024215"/>
    <lineage>
        <taxon>Bacteria</taxon>
        <taxon>Pseudomonadati</taxon>
        <taxon>Pseudomonadota</taxon>
        <taxon>Alphaproteobacteria</taxon>
        <taxon>Sphingomonadales</taxon>
        <taxon>Sphingomonadaceae</taxon>
        <taxon>Novosphingobium</taxon>
    </lineage>
</organism>
<proteinExistence type="predicted"/>
<evidence type="ECO:0000256" key="1">
    <source>
        <dbReference type="SAM" id="MobiDB-lite"/>
    </source>
</evidence>
<feature type="region of interest" description="Disordered" evidence="1">
    <location>
        <begin position="56"/>
        <end position="76"/>
    </location>
</feature>
<evidence type="ECO:0000313" key="3">
    <source>
        <dbReference type="Proteomes" id="UP001222770"/>
    </source>
</evidence>
<dbReference type="RefSeq" id="WP_277275046.1">
    <property type="nucleotide sequence ID" value="NZ_JAROCY010000001.1"/>
</dbReference>
<accession>A0ABT6CDA7</accession>
<protein>
    <submittedName>
        <fullName evidence="2">Uncharacterized protein</fullName>
    </submittedName>
</protein>